<comment type="caution">
    <text evidence="1">The sequence shown here is derived from an EMBL/GenBank/DDBJ whole genome shotgun (WGS) entry which is preliminary data.</text>
</comment>
<protein>
    <submittedName>
        <fullName evidence="1">Uncharacterized protein</fullName>
    </submittedName>
</protein>
<dbReference type="AlphaFoldDB" id="A0A7W8ISN8"/>
<name>A0A7W8ISN8_9BACL</name>
<reference evidence="1 2" key="1">
    <citation type="submission" date="2020-08" db="EMBL/GenBank/DDBJ databases">
        <title>Genomic Encyclopedia of Type Strains, Phase IV (KMG-IV): sequencing the most valuable type-strain genomes for metagenomic binning, comparative biology and taxonomic classification.</title>
        <authorList>
            <person name="Goeker M."/>
        </authorList>
    </citation>
    <scope>NUCLEOTIDE SEQUENCE [LARGE SCALE GENOMIC DNA]</scope>
    <source>
        <strain evidence="1 2">DSM 16325</strain>
    </source>
</reference>
<organism evidence="1 2">
    <name type="scientific">Anoxybacteroides tepidamans</name>
    <dbReference type="NCBI Taxonomy" id="265948"/>
    <lineage>
        <taxon>Bacteria</taxon>
        <taxon>Bacillati</taxon>
        <taxon>Bacillota</taxon>
        <taxon>Bacilli</taxon>
        <taxon>Bacillales</taxon>
        <taxon>Anoxybacillaceae</taxon>
        <taxon>Anoxybacteroides</taxon>
    </lineage>
</organism>
<gene>
    <name evidence="1" type="ORF">HNQ34_003013</name>
</gene>
<dbReference type="EMBL" id="JACHEP010000023">
    <property type="protein sequence ID" value="MBB5325907.1"/>
    <property type="molecule type" value="Genomic_DNA"/>
</dbReference>
<keyword evidence="2" id="KW-1185">Reference proteome</keyword>
<accession>A0A7W8ISN8</accession>
<evidence type="ECO:0000313" key="2">
    <source>
        <dbReference type="Proteomes" id="UP000520011"/>
    </source>
</evidence>
<evidence type="ECO:0000313" key="1">
    <source>
        <dbReference type="EMBL" id="MBB5325907.1"/>
    </source>
</evidence>
<sequence length="43" mass="5203">MQRGLDALKSNWYGLFVNNYAQRYEKYLNELLPKASFFQLKML</sequence>
<dbReference type="Proteomes" id="UP000520011">
    <property type="component" value="Unassembled WGS sequence"/>
</dbReference>
<proteinExistence type="predicted"/>